<reference evidence="2" key="1">
    <citation type="submission" date="2020-03" db="EMBL/GenBank/DDBJ databases">
        <authorList>
            <person name="Weist P."/>
        </authorList>
    </citation>
    <scope>NUCLEOTIDE SEQUENCE</scope>
</reference>
<sequence length="157" mass="17981">MCLTGSSLRSVLALLLLANCHCGKRRCNYKEILDSYRVVIFVELQSLNLTGSTHTSRDRDPCPQAKARRILVSIYGMTQQVRCHRSGEQRSDLEKPVESMEQLVVHNCSPDYLGRRTSCSTVKKIRGKKRKRNKVIQVIKALITCWQKLQSVYKLSK</sequence>
<evidence type="ECO:0008006" key="4">
    <source>
        <dbReference type="Google" id="ProtNLM"/>
    </source>
</evidence>
<accession>A0A9N7VKP6</accession>
<keyword evidence="3" id="KW-1185">Reference proteome</keyword>
<proteinExistence type="predicted"/>
<dbReference type="AlphaFoldDB" id="A0A9N7VKP6"/>
<evidence type="ECO:0000256" key="1">
    <source>
        <dbReference type="SAM" id="SignalP"/>
    </source>
</evidence>
<evidence type="ECO:0000313" key="2">
    <source>
        <dbReference type="EMBL" id="CAB1451954.1"/>
    </source>
</evidence>
<dbReference type="Gene3D" id="1.20.1250.90">
    <property type="entry name" value="Thymic stromal lymphopoietin"/>
    <property type="match status" value="1"/>
</dbReference>
<feature type="signal peptide" evidence="1">
    <location>
        <begin position="1"/>
        <end position="22"/>
    </location>
</feature>
<dbReference type="Proteomes" id="UP001153269">
    <property type="component" value="Unassembled WGS sequence"/>
</dbReference>
<keyword evidence="1" id="KW-0732">Signal</keyword>
<evidence type="ECO:0000313" key="3">
    <source>
        <dbReference type="Proteomes" id="UP001153269"/>
    </source>
</evidence>
<dbReference type="EMBL" id="CADEAL010004109">
    <property type="protein sequence ID" value="CAB1451954.1"/>
    <property type="molecule type" value="Genomic_DNA"/>
</dbReference>
<dbReference type="InterPro" id="IPR038329">
    <property type="entry name" value="TSLP_sf"/>
</dbReference>
<name>A0A9N7VKP6_PLEPL</name>
<feature type="chain" id="PRO_5040306364" description="Secreted protein" evidence="1">
    <location>
        <begin position="23"/>
        <end position="157"/>
    </location>
</feature>
<organism evidence="2 3">
    <name type="scientific">Pleuronectes platessa</name>
    <name type="common">European plaice</name>
    <dbReference type="NCBI Taxonomy" id="8262"/>
    <lineage>
        <taxon>Eukaryota</taxon>
        <taxon>Metazoa</taxon>
        <taxon>Chordata</taxon>
        <taxon>Craniata</taxon>
        <taxon>Vertebrata</taxon>
        <taxon>Euteleostomi</taxon>
        <taxon>Actinopterygii</taxon>
        <taxon>Neopterygii</taxon>
        <taxon>Teleostei</taxon>
        <taxon>Neoteleostei</taxon>
        <taxon>Acanthomorphata</taxon>
        <taxon>Carangaria</taxon>
        <taxon>Pleuronectiformes</taxon>
        <taxon>Pleuronectoidei</taxon>
        <taxon>Pleuronectidae</taxon>
        <taxon>Pleuronectes</taxon>
    </lineage>
</organism>
<gene>
    <name evidence="2" type="ORF">PLEPLA_LOCUS39693</name>
</gene>
<protein>
    <recommendedName>
        <fullName evidence="4">Secreted protein</fullName>
    </recommendedName>
</protein>
<comment type="caution">
    <text evidence="2">The sequence shown here is derived from an EMBL/GenBank/DDBJ whole genome shotgun (WGS) entry which is preliminary data.</text>
</comment>